<keyword evidence="4 6" id="KW-0808">Transferase</keyword>
<dbReference type="GO" id="GO:0005737">
    <property type="term" value="C:cytoplasm"/>
    <property type="evidence" value="ECO:0007669"/>
    <property type="project" value="UniProtKB-SubCell"/>
</dbReference>
<comment type="subcellular location">
    <subcellularLocation>
        <location evidence="1">Cytoplasm</location>
    </subcellularLocation>
</comment>
<dbReference type="EC" id="2.8.2.-" evidence="6"/>
<dbReference type="GO" id="GO:0006805">
    <property type="term" value="P:xenobiotic metabolic process"/>
    <property type="evidence" value="ECO:0007669"/>
    <property type="project" value="UniProtKB-ARBA"/>
</dbReference>
<evidence type="ECO:0000259" key="7">
    <source>
        <dbReference type="Pfam" id="PF00685"/>
    </source>
</evidence>
<dbReference type="PANTHER" id="PTHR11783">
    <property type="entry name" value="SULFOTRANSFERASE SULT"/>
    <property type="match status" value="1"/>
</dbReference>
<evidence type="ECO:0000313" key="8">
    <source>
        <dbReference type="EMBL" id="KAL2086876.1"/>
    </source>
</evidence>
<feature type="domain" description="Sulfotransferase" evidence="7">
    <location>
        <begin position="48"/>
        <end position="292"/>
    </location>
</feature>
<dbReference type="EMBL" id="JBHFQA010000015">
    <property type="protein sequence ID" value="KAL2086876.1"/>
    <property type="molecule type" value="Genomic_DNA"/>
</dbReference>
<dbReference type="Pfam" id="PF00685">
    <property type="entry name" value="Sulfotransfer_1"/>
    <property type="match status" value="1"/>
</dbReference>
<keyword evidence="5" id="KW-0128">Catecholamine metabolism</keyword>
<accession>A0ABD1JIA0</accession>
<comment type="caution">
    <text evidence="8">The sequence shown here is derived from an EMBL/GenBank/DDBJ whole genome shotgun (WGS) entry which is preliminary data.</text>
</comment>
<keyword evidence="3" id="KW-0963">Cytoplasm</keyword>
<evidence type="ECO:0000256" key="6">
    <source>
        <dbReference type="RuleBase" id="RU361155"/>
    </source>
</evidence>
<sequence length="305" mass="35437">MMAEQEYTLFGESLISYKGSVFLSKYLHGGIPGGLAHLDNLKNFQIRDDDVFIVTFPKSGTTWMQYIIYILFEDGHPELADNATWNVMPWLEYAKPDSKHPRGENSRLYCTHLPEHMAPQGLKDNKGKVIYVMRNPKDVLVSYVHFSNIFRTFDTVSNLDQILEDFLSGKVHGGSWFDHVKGWFERKDEYNILFVSYEEMKMDLRSVVRKVSEFVGKSLSDEDIDKVVDRVTFENMKTDSKANYDISAMDMVFDMSKGKFLRKGTIGDWKNSLTVAQSERFDQVYQERMQGLPLQFIWDIKELHG</sequence>
<evidence type="ECO:0000256" key="4">
    <source>
        <dbReference type="ARBA" id="ARBA00022679"/>
    </source>
</evidence>
<dbReference type="GO" id="GO:0006584">
    <property type="term" value="P:catecholamine metabolic process"/>
    <property type="evidence" value="ECO:0007669"/>
    <property type="project" value="UniProtKB-KW"/>
</dbReference>
<comment type="similarity">
    <text evidence="2 6">Belongs to the sulfotransferase 1 family.</text>
</comment>
<keyword evidence="9" id="KW-1185">Reference proteome</keyword>
<dbReference type="FunFam" id="3.40.50.300:FF:000433">
    <property type="entry name" value="Estrogen sulfotransferase"/>
    <property type="match status" value="1"/>
</dbReference>
<evidence type="ECO:0000256" key="1">
    <source>
        <dbReference type="ARBA" id="ARBA00004496"/>
    </source>
</evidence>
<protein>
    <recommendedName>
        <fullName evidence="6">Sulfotransferase</fullName>
        <ecNumber evidence="6">2.8.2.-</ecNumber>
    </recommendedName>
</protein>
<name>A0ABD1JIA0_9TELE</name>
<dbReference type="Proteomes" id="UP001591681">
    <property type="component" value="Unassembled WGS sequence"/>
</dbReference>
<dbReference type="AlphaFoldDB" id="A0ABD1JIA0"/>
<dbReference type="GO" id="GO:0016740">
    <property type="term" value="F:transferase activity"/>
    <property type="evidence" value="ECO:0007669"/>
    <property type="project" value="UniProtKB-KW"/>
</dbReference>
<reference evidence="8 9" key="1">
    <citation type="submission" date="2024-09" db="EMBL/GenBank/DDBJ databases">
        <title>A chromosome-level genome assembly of Gray's grenadier anchovy, Coilia grayii.</title>
        <authorList>
            <person name="Fu Z."/>
        </authorList>
    </citation>
    <scope>NUCLEOTIDE SEQUENCE [LARGE SCALE GENOMIC DNA]</scope>
    <source>
        <strain evidence="8">G4</strain>
        <tissue evidence="8">Muscle</tissue>
    </source>
</reference>
<evidence type="ECO:0000256" key="2">
    <source>
        <dbReference type="ARBA" id="ARBA00005771"/>
    </source>
</evidence>
<proteinExistence type="inferred from homology"/>
<organism evidence="8 9">
    <name type="scientific">Coilia grayii</name>
    <name type="common">Gray's grenadier anchovy</name>
    <dbReference type="NCBI Taxonomy" id="363190"/>
    <lineage>
        <taxon>Eukaryota</taxon>
        <taxon>Metazoa</taxon>
        <taxon>Chordata</taxon>
        <taxon>Craniata</taxon>
        <taxon>Vertebrata</taxon>
        <taxon>Euteleostomi</taxon>
        <taxon>Actinopterygii</taxon>
        <taxon>Neopterygii</taxon>
        <taxon>Teleostei</taxon>
        <taxon>Clupei</taxon>
        <taxon>Clupeiformes</taxon>
        <taxon>Clupeoidei</taxon>
        <taxon>Engraulidae</taxon>
        <taxon>Coilinae</taxon>
        <taxon>Coilia</taxon>
    </lineage>
</organism>
<dbReference type="InterPro" id="IPR027417">
    <property type="entry name" value="P-loop_NTPase"/>
</dbReference>
<dbReference type="SUPFAM" id="SSF52540">
    <property type="entry name" value="P-loop containing nucleoside triphosphate hydrolases"/>
    <property type="match status" value="1"/>
</dbReference>
<evidence type="ECO:0000313" key="9">
    <source>
        <dbReference type="Proteomes" id="UP001591681"/>
    </source>
</evidence>
<evidence type="ECO:0000256" key="3">
    <source>
        <dbReference type="ARBA" id="ARBA00022490"/>
    </source>
</evidence>
<dbReference type="Gene3D" id="3.40.50.300">
    <property type="entry name" value="P-loop containing nucleotide triphosphate hydrolases"/>
    <property type="match status" value="1"/>
</dbReference>
<dbReference type="InterPro" id="IPR000863">
    <property type="entry name" value="Sulfotransferase_dom"/>
</dbReference>
<gene>
    <name evidence="8" type="ORF">ACEWY4_017935</name>
</gene>
<evidence type="ECO:0000256" key="5">
    <source>
        <dbReference type="ARBA" id="ARBA00022939"/>
    </source>
</evidence>